<dbReference type="InterPro" id="IPR008343">
    <property type="entry name" value="MKP"/>
</dbReference>
<gene>
    <name evidence="9" type="ORF">BV898_01758</name>
</gene>
<dbReference type="AlphaFoldDB" id="A0A1W0X9P4"/>
<evidence type="ECO:0000256" key="5">
    <source>
        <dbReference type="SAM" id="MobiDB-lite"/>
    </source>
</evidence>
<dbReference type="InterPro" id="IPR020422">
    <property type="entry name" value="TYR_PHOSPHATASE_DUAL_dom"/>
</dbReference>
<dbReference type="EMBL" id="MTYJ01000007">
    <property type="protein sequence ID" value="OQV24213.1"/>
    <property type="molecule type" value="Genomic_DNA"/>
</dbReference>
<dbReference type="GO" id="GO:0017017">
    <property type="term" value="F:MAP kinase tyrosine/serine/threonine phosphatase activity"/>
    <property type="evidence" value="ECO:0007669"/>
    <property type="project" value="InterPro"/>
</dbReference>
<dbReference type="PRINTS" id="PR01764">
    <property type="entry name" value="MAPKPHPHTASE"/>
</dbReference>
<dbReference type="SUPFAM" id="SSF52799">
    <property type="entry name" value="(Phosphotyrosine protein) phosphatases II"/>
    <property type="match status" value="1"/>
</dbReference>
<dbReference type="InterPro" id="IPR000340">
    <property type="entry name" value="Dual-sp_phosphatase_cat-dom"/>
</dbReference>
<dbReference type="Pfam" id="PF00782">
    <property type="entry name" value="DSPc"/>
    <property type="match status" value="1"/>
</dbReference>
<sequence>MMEDLHVCDSEWLHAQLDCPNPAVLLLDCRSHVDFSQKGHVISAINIQLPALMLKRLTKGSLSVPAVIKCQEARVQDVFLAHWKTDWVCLYDEGAAAHPSDSCNSIMKTLGLKLQEEGCRVLFLTGGYQRFNESYPEQCVFANGPASPTDDKAAVLGLKNLRITNSSSDQSEFGECDSGYSKETDLQRDCWHGVELFEILPYLYLGNAETAQDLKTLQDFNIRYILNVTPNLPNVFETETELGFKYMQIPIQDCLGENLAAYFDEAIEFIEEAQRHKWGCLVHCRAGISRSVTVTVAYIMQKFSVPLNSAYDFVKSKKANVSPNFNFMGQLLEFERRLNILPAVSSACRNVPQSADEGLPWSPELSAAAATPATASVKTPAHDLTTTTTRLPESAGPALLHLHHHHP</sequence>
<feature type="domain" description="Rhodanese" evidence="8">
    <location>
        <begin position="20"/>
        <end position="140"/>
    </location>
</feature>
<dbReference type="PROSITE" id="PS50206">
    <property type="entry name" value="RHODANESE_3"/>
    <property type="match status" value="1"/>
</dbReference>
<evidence type="ECO:0000256" key="1">
    <source>
        <dbReference type="ARBA" id="ARBA00008601"/>
    </source>
</evidence>
<organism evidence="9 10">
    <name type="scientific">Hypsibius exemplaris</name>
    <name type="common">Freshwater tardigrade</name>
    <dbReference type="NCBI Taxonomy" id="2072580"/>
    <lineage>
        <taxon>Eukaryota</taxon>
        <taxon>Metazoa</taxon>
        <taxon>Ecdysozoa</taxon>
        <taxon>Tardigrada</taxon>
        <taxon>Eutardigrada</taxon>
        <taxon>Parachela</taxon>
        <taxon>Hypsibioidea</taxon>
        <taxon>Hypsibiidae</taxon>
        <taxon>Hypsibius</taxon>
    </lineage>
</organism>
<dbReference type="OrthoDB" id="165342at2759"/>
<dbReference type="InterPro" id="IPR001763">
    <property type="entry name" value="Rhodanese-like_dom"/>
</dbReference>
<evidence type="ECO:0000256" key="2">
    <source>
        <dbReference type="ARBA" id="ARBA00013064"/>
    </source>
</evidence>
<dbReference type="PROSITE" id="PS50054">
    <property type="entry name" value="TYR_PHOSPHATASE_DUAL"/>
    <property type="match status" value="1"/>
</dbReference>
<feature type="domain" description="Tyrosine-protein phosphatase" evidence="6">
    <location>
        <begin position="195"/>
        <end position="340"/>
    </location>
</feature>
<dbReference type="Gene3D" id="3.90.190.10">
    <property type="entry name" value="Protein tyrosine phosphatase superfamily"/>
    <property type="match status" value="1"/>
</dbReference>
<feature type="region of interest" description="Disordered" evidence="5">
    <location>
        <begin position="370"/>
        <end position="395"/>
    </location>
</feature>
<dbReference type="InterPro" id="IPR036873">
    <property type="entry name" value="Rhodanese-like_dom_sf"/>
</dbReference>
<reference evidence="10" key="1">
    <citation type="submission" date="2017-01" db="EMBL/GenBank/DDBJ databases">
        <title>Comparative genomics of anhydrobiosis in the tardigrade Hypsibius dujardini.</title>
        <authorList>
            <person name="Yoshida Y."/>
            <person name="Koutsovoulos G."/>
            <person name="Laetsch D."/>
            <person name="Stevens L."/>
            <person name="Kumar S."/>
            <person name="Horikawa D."/>
            <person name="Ishino K."/>
            <person name="Komine S."/>
            <person name="Tomita M."/>
            <person name="Blaxter M."/>
            <person name="Arakawa K."/>
        </authorList>
    </citation>
    <scope>NUCLEOTIDE SEQUENCE [LARGE SCALE GENOMIC DNA]</scope>
    <source>
        <strain evidence="10">Z151</strain>
    </source>
</reference>
<keyword evidence="10" id="KW-1185">Reference proteome</keyword>
<dbReference type="GO" id="GO:0005829">
    <property type="term" value="C:cytosol"/>
    <property type="evidence" value="ECO:0007669"/>
    <property type="project" value="TreeGrafter"/>
</dbReference>
<dbReference type="Proteomes" id="UP000192578">
    <property type="component" value="Unassembled WGS sequence"/>
</dbReference>
<protein>
    <recommendedName>
        <fullName evidence="2">protein-tyrosine-phosphatase</fullName>
        <ecNumber evidence="2">3.1.3.48</ecNumber>
    </recommendedName>
</protein>
<dbReference type="EC" id="3.1.3.48" evidence="2"/>
<dbReference type="InterPro" id="IPR000387">
    <property type="entry name" value="Tyr_Pase_dom"/>
</dbReference>
<feature type="domain" description="Tyrosine specific protein phosphatases" evidence="7">
    <location>
        <begin position="264"/>
        <end position="321"/>
    </location>
</feature>
<dbReference type="GO" id="GO:0033550">
    <property type="term" value="F:MAP kinase tyrosine phosphatase activity"/>
    <property type="evidence" value="ECO:0007669"/>
    <property type="project" value="TreeGrafter"/>
</dbReference>
<evidence type="ECO:0000259" key="7">
    <source>
        <dbReference type="PROSITE" id="PS50056"/>
    </source>
</evidence>
<evidence type="ECO:0000256" key="4">
    <source>
        <dbReference type="ARBA" id="ARBA00022912"/>
    </source>
</evidence>
<dbReference type="CDD" id="cd01446">
    <property type="entry name" value="DSP_MapKP"/>
    <property type="match status" value="1"/>
</dbReference>
<dbReference type="GO" id="GO:0008330">
    <property type="term" value="F:protein tyrosine/threonine phosphatase activity"/>
    <property type="evidence" value="ECO:0007669"/>
    <property type="project" value="TreeGrafter"/>
</dbReference>
<dbReference type="GO" id="GO:0043409">
    <property type="term" value="P:negative regulation of MAPK cascade"/>
    <property type="evidence" value="ECO:0007669"/>
    <property type="project" value="TreeGrafter"/>
</dbReference>
<comment type="caution">
    <text evidence="9">The sequence shown here is derived from an EMBL/GenBank/DDBJ whole genome shotgun (WGS) entry which is preliminary data.</text>
</comment>
<keyword evidence="4" id="KW-0904">Protein phosphatase</keyword>
<name>A0A1W0X9P4_HYPEX</name>
<evidence type="ECO:0000256" key="3">
    <source>
        <dbReference type="ARBA" id="ARBA00022801"/>
    </source>
</evidence>
<proteinExistence type="inferred from homology"/>
<evidence type="ECO:0000313" key="9">
    <source>
        <dbReference type="EMBL" id="OQV24213.1"/>
    </source>
</evidence>
<comment type="similarity">
    <text evidence="1">Belongs to the protein-tyrosine phosphatase family. Non-receptor class dual specificity subfamily.</text>
</comment>
<dbReference type="Pfam" id="PF00581">
    <property type="entry name" value="Rhodanese"/>
    <property type="match status" value="1"/>
</dbReference>
<dbReference type="PRINTS" id="PR01908">
    <property type="entry name" value="ADSPHPHTASE"/>
</dbReference>
<evidence type="ECO:0000259" key="8">
    <source>
        <dbReference type="PROSITE" id="PS50206"/>
    </source>
</evidence>
<dbReference type="Gene3D" id="3.40.250.10">
    <property type="entry name" value="Rhodanese-like domain"/>
    <property type="match status" value="1"/>
</dbReference>
<dbReference type="SMART" id="SM00195">
    <property type="entry name" value="DSPc"/>
    <property type="match status" value="1"/>
</dbReference>
<accession>A0A1W0X9P4</accession>
<dbReference type="PANTHER" id="PTHR10159">
    <property type="entry name" value="DUAL SPECIFICITY PROTEIN PHOSPHATASE"/>
    <property type="match status" value="1"/>
</dbReference>
<dbReference type="PANTHER" id="PTHR10159:SF519">
    <property type="entry name" value="DUAL SPECIFICITY PROTEIN PHOSPHATASE MPK3"/>
    <property type="match status" value="1"/>
</dbReference>
<keyword evidence="3" id="KW-0378">Hydrolase</keyword>
<evidence type="ECO:0000259" key="6">
    <source>
        <dbReference type="PROSITE" id="PS50054"/>
    </source>
</evidence>
<dbReference type="InterPro" id="IPR029021">
    <property type="entry name" value="Prot-tyrosine_phosphatase-like"/>
</dbReference>
<dbReference type="SUPFAM" id="SSF52821">
    <property type="entry name" value="Rhodanese/Cell cycle control phosphatase"/>
    <property type="match status" value="1"/>
</dbReference>
<dbReference type="PROSITE" id="PS50056">
    <property type="entry name" value="TYR_PHOSPHATASE_2"/>
    <property type="match status" value="1"/>
</dbReference>
<feature type="compositionally biased region" description="Low complexity" evidence="5">
    <location>
        <begin position="370"/>
        <end position="379"/>
    </location>
</feature>
<evidence type="ECO:0000313" key="10">
    <source>
        <dbReference type="Proteomes" id="UP000192578"/>
    </source>
</evidence>